<sequence>MVEAIFDKFVVVVDETKLMSGFGGSDLAMPMEVVQFCWKYNLVQFQELFKKKKSGRAWAVLEQLQNTILLQLGLQPPTQSQQLLSHAPLLHRITDSLLSHSLFSTAPTTSPTPSFANSSLLSAIMVISGAPFTGSTKPRAFHMANTCYPVVEEGVFELDVFTYTTMIRGFYKIDMVHSVLKVFDEMRYAPNSVTYNTLIHRFCKNGDMEGAKRIFDRIMKVGGQSCKPDMVTYTILIDGYSKKGLCLDENVDEAMKMMIRMRLNGLEDNVITNTSIMNDFCIVGRSKEAIMHLKKMDVVSFLSNDKDRQKLF</sequence>
<organism evidence="4 5">
    <name type="scientific">Arachis hypogaea</name>
    <name type="common">Peanut</name>
    <dbReference type="NCBI Taxonomy" id="3818"/>
    <lineage>
        <taxon>Eukaryota</taxon>
        <taxon>Viridiplantae</taxon>
        <taxon>Streptophyta</taxon>
        <taxon>Embryophyta</taxon>
        <taxon>Tracheophyta</taxon>
        <taxon>Spermatophyta</taxon>
        <taxon>Magnoliopsida</taxon>
        <taxon>eudicotyledons</taxon>
        <taxon>Gunneridae</taxon>
        <taxon>Pentapetalae</taxon>
        <taxon>rosids</taxon>
        <taxon>fabids</taxon>
        <taxon>Fabales</taxon>
        <taxon>Fabaceae</taxon>
        <taxon>Papilionoideae</taxon>
        <taxon>50 kb inversion clade</taxon>
        <taxon>dalbergioids sensu lato</taxon>
        <taxon>Dalbergieae</taxon>
        <taxon>Pterocarpus clade</taxon>
        <taxon>Arachis</taxon>
    </lineage>
</organism>
<dbReference type="Gene3D" id="1.25.40.10">
    <property type="entry name" value="Tetratricopeptide repeat domain"/>
    <property type="match status" value="2"/>
</dbReference>
<dbReference type="AlphaFoldDB" id="A0A444X8T2"/>
<evidence type="ECO:0000256" key="1">
    <source>
        <dbReference type="ARBA" id="ARBA00007626"/>
    </source>
</evidence>
<feature type="repeat" description="PPR" evidence="3">
    <location>
        <begin position="229"/>
        <end position="265"/>
    </location>
</feature>
<dbReference type="PROSITE" id="PS51375">
    <property type="entry name" value="PPR"/>
    <property type="match status" value="3"/>
</dbReference>
<evidence type="ECO:0000313" key="4">
    <source>
        <dbReference type="EMBL" id="RYQ86064.1"/>
    </source>
</evidence>
<evidence type="ECO:0008006" key="6">
    <source>
        <dbReference type="Google" id="ProtNLM"/>
    </source>
</evidence>
<gene>
    <name evidence="4" type="ORF">Ahy_B10g105730</name>
</gene>
<dbReference type="EMBL" id="SDMP01000020">
    <property type="protein sequence ID" value="RYQ86064.1"/>
    <property type="molecule type" value="Genomic_DNA"/>
</dbReference>
<evidence type="ECO:0000313" key="5">
    <source>
        <dbReference type="Proteomes" id="UP000289738"/>
    </source>
</evidence>
<feature type="repeat" description="PPR" evidence="3">
    <location>
        <begin position="159"/>
        <end position="189"/>
    </location>
</feature>
<evidence type="ECO:0000256" key="3">
    <source>
        <dbReference type="PROSITE-ProRule" id="PRU00708"/>
    </source>
</evidence>
<keyword evidence="2" id="KW-0677">Repeat</keyword>
<reference evidence="4 5" key="1">
    <citation type="submission" date="2019-01" db="EMBL/GenBank/DDBJ databases">
        <title>Sequencing of cultivated peanut Arachis hypogaea provides insights into genome evolution and oil improvement.</title>
        <authorList>
            <person name="Chen X."/>
        </authorList>
    </citation>
    <scope>NUCLEOTIDE SEQUENCE [LARGE SCALE GENOMIC DNA]</scope>
    <source>
        <strain evidence="5">cv. Fuhuasheng</strain>
        <tissue evidence="4">Leaves</tissue>
    </source>
</reference>
<comment type="caution">
    <text evidence="4">The sequence shown here is derived from an EMBL/GenBank/DDBJ whole genome shotgun (WGS) entry which is preliminary data.</text>
</comment>
<dbReference type="NCBIfam" id="TIGR00756">
    <property type="entry name" value="PPR"/>
    <property type="match status" value="2"/>
</dbReference>
<accession>A0A444X8T2</accession>
<dbReference type="PANTHER" id="PTHR46128">
    <property type="entry name" value="MITOCHONDRIAL GROUP I INTRON SPLICING FACTOR CCM1"/>
    <property type="match status" value="1"/>
</dbReference>
<dbReference type="InterPro" id="IPR002885">
    <property type="entry name" value="PPR_rpt"/>
</dbReference>
<dbReference type="InterPro" id="IPR050872">
    <property type="entry name" value="PPR_P_subfamily"/>
</dbReference>
<dbReference type="STRING" id="3818.A0A444X8T2"/>
<dbReference type="Gene3D" id="3.30.70.260">
    <property type="match status" value="1"/>
</dbReference>
<dbReference type="PANTHER" id="PTHR46128:SF108">
    <property type="entry name" value="PENTACOTRIPEPTIDE-REPEAT REGION OF PRORP DOMAIN-CONTAINING PROTEIN"/>
    <property type="match status" value="1"/>
</dbReference>
<keyword evidence="5" id="KW-1185">Reference proteome</keyword>
<dbReference type="Proteomes" id="UP000289738">
    <property type="component" value="Chromosome B10"/>
</dbReference>
<evidence type="ECO:0000256" key="2">
    <source>
        <dbReference type="ARBA" id="ARBA00022737"/>
    </source>
</evidence>
<proteinExistence type="inferred from homology"/>
<feature type="repeat" description="PPR" evidence="3">
    <location>
        <begin position="191"/>
        <end position="225"/>
    </location>
</feature>
<dbReference type="InterPro" id="IPR011990">
    <property type="entry name" value="TPR-like_helical_dom_sf"/>
</dbReference>
<name>A0A444X8T2_ARAHY</name>
<protein>
    <recommendedName>
        <fullName evidence="6">Pentatricopeptide repeat-containing protein</fullName>
    </recommendedName>
</protein>
<comment type="similarity">
    <text evidence="1">Belongs to the PPR family. P subfamily.</text>
</comment>
<dbReference type="Pfam" id="PF13041">
    <property type="entry name" value="PPR_2"/>
    <property type="match status" value="1"/>
</dbReference>
<dbReference type="Pfam" id="PF01535">
    <property type="entry name" value="PPR"/>
    <property type="match status" value="1"/>
</dbReference>